<dbReference type="AlphaFoldDB" id="A0A8B4QB41"/>
<dbReference type="OrthoDB" id="2356646at2"/>
<dbReference type="Proteomes" id="UP000294641">
    <property type="component" value="Unassembled WGS sequence"/>
</dbReference>
<organism evidence="2 4">
    <name type="scientific">Kurthia zopfii</name>
    <dbReference type="NCBI Taxonomy" id="1650"/>
    <lineage>
        <taxon>Bacteria</taxon>
        <taxon>Bacillati</taxon>
        <taxon>Bacillota</taxon>
        <taxon>Bacilli</taxon>
        <taxon>Bacillales</taxon>
        <taxon>Caryophanaceae</taxon>
        <taxon>Kurthia</taxon>
    </lineage>
</organism>
<name>A0A8B4QB41_9BACL</name>
<dbReference type="Proteomes" id="UP000254330">
    <property type="component" value="Unassembled WGS sequence"/>
</dbReference>
<sequence length="176" mass="20098">MRKDLLIIASIILLITIFFTGTKFQSVEEFELTHIDDIKADSEIVTLAIDSKSLVGNEHLLKPELREFVPKDGIILKRKEYVLRNGDTVFDVLQRATRFHKIQLEFQGANDNVFKSAYIQGINYLYEFSAGANSGWMYEVNGEFPDVGVSRYTLKNGDHIEFHFTKNLGKDIGGEF</sequence>
<protein>
    <submittedName>
        <fullName evidence="3">Uncharacterized protein DUF4430</fullName>
    </submittedName>
</protein>
<reference evidence="2 4" key="1">
    <citation type="submission" date="2018-06" db="EMBL/GenBank/DDBJ databases">
        <authorList>
            <consortium name="Pathogen Informatics"/>
            <person name="Doyle S."/>
        </authorList>
    </citation>
    <scope>NUCLEOTIDE SEQUENCE [LARGE SCALE GENOMIC DNA]</scope>
    <source>
        <strain evidence="2 4">NCTC10597</strain>
    </source>
</reference>
<comment type="caution">
    <text evidence="2">The sequence shown here is derived from an EMBL/GenBank/DDBJ whole genome shotgun (WGS) entry which is preliminary data.</text>
</comment>
<dbReference type="RefSeq" id="WP_109350305.1">
    <property type="nucleotide sequence ID" value="NZ_BJUE01000025.1"/>
</dbReference>
<evidence type="ECO:0000313" key="5">
    <source>
        <dbReference type="Proteomes" id="UP000294641"/>
    </source>
</evidence>
<dbReference type="EMBL" id="UGNP01000001">
    <property type="protein sequence ID" value="STX09939.1"/>
    <property type="molecule type" value="Genomic_DNA"/>
</dbReference>
<dbReference type="Gene3D" id="2.170.130.30">
    <property type="match status" value="1"/>
</dbReference>
<dbReference type="InterPro" id="IPR027954">
    <property type="entry name" value="Transcobalamin-like_C"/>
</dbReference>
<accession>A0A8B4QB41</accession>
<feature type="domain" description="Transcobalamin-like C-terminal" evidence="1">
    <location>
        <begin position="86"/>
        <end position="166"/>
    </location>
</feature>
<evidence type="ECO:0000313" key="4">
    <source>
        <dbReference type="Proteomes" id="UP000254330"/>
    </source>
</evidence>
<gene>
    <name evidence="3" type="ORF">DFR61_1294</name>
    <name evidence="2" type="ORF">NCTC10597_01646</name>
</gene>
<evidence type="ECO:0000259" key="1">
    <source>
        <dbReference type="Pfam" id="PF14478"/>
    </source>
</evidence>
<keyword evidence="5" id="KW-1185">Reference proteome</keyword>
<reference evidence="3 5" key="2">
    <citation type="submission" date="2019-03" db="EMBL/GenBank/DDBJ databases">
        <title>Genomic Encyclopedia of Type Strains, Phase IV (KMG-IV): sequencing the most valuable type-strain genomes for metagenomic binning, comparative biology and taxonomic classification.</title>
        <authorList>
            <person name="Goeker M."/>
        </authorList>
    </citation>
    <scope>NUCLEOTIDE SEQUENCE [LARGE SCALE GENOMIC DNA]</scope>
    <source>
        <strain evidence="3 5">DSM 20580</strain>
    </source>
</reference>
<evidence type="ECO:0000313" key="3">
    <source>
        <dbReference type="EMBL" id="TDR35732.1"/>
    </source>
</evidence>
<evidence type="ECO:0000313" key="2">
    <source>
        <dbReference type="EMBL" id="STX09939.1"/>
    </source>
</evidence>
<proteinExistence type="predicted"/>
<dbReference type="EMBL" id="SNZG01000029">
    <property type="protein sequence ID" value="TDR35732.1"/>
    <property type="molecule type" value="Genomic_DNA"/>
</dbReference>
<dbReference type="Pfam" id="PF14478">
    <property type="entry name" value="DUF4430"/>
    <property type="match status" value="1"/>
</dbReference>